<proteinExistence type="inferred from homology"/>
<dbReference type="InterPro" id="IPR049704">
    <property type="entry name" value="Aminotrans_3_PPA_site"/>
</dbReference>
<evidence type="ECO:0000256" key="4">
    <source>
        <dbReference type="SAM" id="MobiDB-lite"/>
    </source>
</evidence>
<sequence length="468" mass="49123">MVRATSARPSATAPSRKATMSSTERTGSDAPAGEASRGRRLAESAARVIPGGVNSATRYIGEPYAFVSADGAYVTDADGRRYLDYHAAFGAMVLGHNAPVVNDAVRAAVDGPGLIGLGVSELEVELARRVVEVIPSAESAISTMSGTEATFQAVRLARAVTGRPYIVKFQGGFHGSHDAVARNVISAPERAYGRDPLSKGILDPALDATLIAEFNDLASVRTLLDRHPGQVAAVIMEPIPHNVGALVPTQEFVEGLRALTAETGTVLIFDEVITGFRHALGGYQEVCGVTPDLTTFGKGMANGVPIGGLAGRRDLMEHFNHTGGDVLLAGTFNGSPISSAAAIATIDHLRANPDFYERTHALGQRMRDGLSAIVADLGIDATAAGFGGVFALYFAKGPIRGYRDLMRNDNSAYVAFHRRMTEAGYLMLPMALKRNHISGAHTAEEIDATLSAAADVLAGMRKDGIVGG</sequence>
<comment type="caution">
    <text evidence="5">The sequence shown here is derived from an EMBL/GenBank/DDBJ whole genome shotgun (WGS) entry which is preliminary data.</text>
</comment>
<name>A0ABP9H273_9ACTN</name>
<evidence type="ECO:0000256" key="2">
    <source>
        <dbReference type="ARBA" id="ARBA00022898"/>
    </source>
</evidence>
<dbReference type="InterPro" id="IPR005814">
    <property type="entry name" value="Aminotrans_3"/>
</dbReference>
<keyword evidence="6" id="KW-1185">Reference proteome</keyword>
<reference evidence="6" key="1">
    <citation type="journal article" date="2019" name="Int. J. Syst. Evol. Microbiol.">
        <title>The Global Catalogue of Microorganisms (GCM) 10K type strain sequencing project: providing services to taxonomists for standard genome sequencing and annotation.</title>
        <authorList>
            <consortium name="The Broad Institute Genomics Platform"/>
            <consortium name="The Broad Institute Genome Sequencing Center for Infectious Disease"/>
            <person name="Wu L."/>
            <person name="Ma J."/>
        </authorList>
    </citation>
    <scope>NUCLEOTIDE SEQUENCE [LARGE SCALE GENOMIC DNA]</scope>
    <source>
        <strain evidence="6">JCM 17986</strain>
    </source>
</reference>
<dbReference type="InterPro" id="IPR015422">
    <property type="entry name" value="PyrdxlP-dep_Trfase_small"/>
</dbReference>
<dbReference type="PANTHER" id="PTHR43713:SF3">
    <property type="entry name" value="GLUTAMATE-1-SEMIALDEHYDE 2,1-AMINOMUTASE 1, CHLOROPLASTIC-RELATED"/>
    <property type="match status" value="1"/>
</dbReference>
<dbReference type="InterPro" id="IPR015424">
    <property type="entry name" value="PyrdxlP-dep_Trfase"/>
</dbReference>
<feature type="region of interest" description="Disordered" evidence="4">
    <location>
        <begin position="1"/>
        <end position="43"/>
    </location>
</feature>
<comment type="similarity">
    <text evidence="3">Belongs to the class-III pyridoxal-phosphate-dependent aminotransferase family.</text>
</comment>
<feature type="compositionally biased region" description="Low complexity" evidence="4">
    <location>
        <begin position="1"/>
        <end position="16"/>
    </location>
</feature>
<dbReference type="Pfam" id="PF00202">
    <property type="entry name" value="Aminotran_3"/>
    <property type="match status" value="1"/>
</dbReference>
<evidence type="ECO:0000313" key="5">
    <source>
        <dbReference type="EMBL" id="GAA4957016.1"/>
    </source>
</evidence>
<comment type="cofactor">
    <cofactor evidence="1">
        <name>pyridoxal 5'-phosphate</name>
        <dbReference type="ChEBI" id="CHEBI:597326"/>
    </cofactor>
</comment>
<dbReference type="Proteomes" id="UP001500466">
    <property type="component" value="Unassembled WGS sequence"/>
</dbReference>
<dbReference type="InterPro" id="IPR015421">
    <property type="entry name" value="PyrdxlP-dep_Trfase_major"/>
</dbReference>
<dbReference type="PANTHER" id="PTHR43713">
    <property type="entry name" value="GLUTAMATE-1-SEMIALDEHYDE 2,1-AMINOMUTASE"/>
    <property type="match status" value="1"/>
</dbReference>
<protein>
    <submittedName>
        <fullName evidence="5">Glutamate-1-semialdehyde 2,1-aminomutase</fullName>
    </submittedName>
</protein>
<dbReference type="SUPFAM" id="SSF53383">
    <property type="entry name" value="PLP-dependent transferases"/>
    <property type="match status" value="1"/>
</dbReference>
<accession>A0ABP9H273</accession>
<evidence type="ECO:0000256" key="1">
    <source>
        <dbReference type="ARBA" id="ARBA00001933"/>
    </source>
</evidence>
<gene>
    <name evidence="5" type="primary">hemL_1</name>
    <name evidence="5" type="ORF">GCM10023205_19190</name>
</gene>
<dbReference type="Gene3D" id="3.40.640.10">
    <property type="entry name" value="Type I PLP-dependent aspartate aminotransferase-like (Major domain)"/>
    <property type="match status" value="1"/>
</dbReference>
<dbReference type="EMBL" id="BAABHS010000005">
    <property type="protein sequence ID" value="GAA4957016.1"/>
    <property type="molecule type" value="Genomic_DNA"/>
</dbReference>
<organism evidence="5 6">
    <name type="scientific">Yinghuangia aomiensis</name>
    <dbReference type="NCBI Taxonomy" id="676205"/>
    <lineage>
        <taxon>Bacteria</taxon>
        <taxon>Bacillati</taxon>
        <taxon>Actinomycetota</taxon>
        <taxon>Actinomycetes</taxon>
        <taxon>Kitasatosporales</taxon>
        <taxon>Streptomycetaceae</taxon>
        <taxon>Yinghuangia</taxon>
    </lineage>
</organism>
<evidence type="ECO:0000313" key="6">
    <source>
        <dbReference type="Proteomes" id="UP001500466"/>
    </source>
</evidence>
<dbReference type="PROSITE" id="PS00600">
    <property type="entry name" value="AA_TRANSFER_CLASS_3"/>
    <property type="match status" value="1"/>
</dbReference>
<evidence type="ECO:0000256" key="3">
    <source>
        <dbReference type="RuleBase" id="RU003560"/>
    </source>
</evidence>
<keyword evidence="2 3" id="KW-0663">Pyridoxal phosphate</keyword>
<dbReference type="CDD" id="cd00610">
    <property type="entry name" value="OAT_like"/>
    <property type="match status" value="1"/>
</dbReference>
<dbReference type="Gene3D" id="3.90.1150.10">
    <property type="entry name" value="Aspartate Aminotransferase, domain 1"/>
    <property type="match status" value="1"/>
</dbReference>